<evidence type="ECO:0008006" key="4">
    <source>
        <dbReference type="Google" id="ProtNLM"/>
    </source>
</evidence>
<feature type="transmembrane region" description="Helical" evidence="1">
    <location>
        <begin position="12"/>
        <end position="33"/>
    </location>
</feature>
<proteinExistence type="predicted"/>
<dbReference type="InterPro" id="IPR046077">
    <property type="entry name" value="DUF6095"/>
</dbReference>
<reference evidence="2 3" key="1">
    <citation type="submission" date="2020-01" db="EMBL/GenBank/DDBJ databases">
        <title>Spongiivirga citrea KCTC 32990T.</title>
        <authorList>
            <person name="Wang G."/>
        </authorList>
    </citation>
    <scope>NUCLEOTIDE SEQUENCE [LARGE SCALE GENOMIC DNA]</scope>
    <source>
        <strain evidence="2 3">KCTC 32990</strain>
    </source>
</reference>
<dbReference type="RefSeq" id="WP_164029072.1">
    <property type="nucleotide sequence ID" value="NZ_JAABOQ010000001.1"/>
</dbReference>
<gene>
    <name evidence="2" type="ORF">GWK10_01200</name>
</gene>
<keyword evidence="1" id="KW-1133">Transmembrane helix</keyword>
<protein>
    <recommendedName>
        <fullName evidence="4">DUF3098 domain-containing protein</fullName>
    </recommendedName>
</protein>
<sequence length="76" mass="8627">MNTDKELLIRGIRMMAVTAVLMFIGPTVIYQAFKNQEHFLFYPVLIAGIFFSILAIVLAFKGLNTVMNSVFGKRQK</sequence>
<organism evidence="2 3">
    <name type="scientific">Spongiivirga citrea</name>
    <dbReference type="NCBI Taxonomy" id="1481457"/>
    <lineage>
        <taxon>Bacteria</taxon>
        <taxon>Pseudomonadati</taxon>
        <taxon>Bacteroidota</taxon>
        <taxon>Flavobacteriia</taxon>
        <taxon>Flavobacteriales</taxon>
        <taxon>Flavobacteriaceae</taxon>
        <taxon>Spongiivirga</taxon>
    </lineage>
</organism>
<feature type="transmembrane region" description="Helical" evidence="1">
    <location>
        <begin position="39"/>
        <end position="60"/>
    </location>
</feature>
<keyword evidence="1" id="KW-0812">Transmembrane</keyword>
<evidence type="ECO:0000313" key="2">
    <source>
        <dbReference type="EMBL" id="NER15804.1"/>
    </source>
</evidence>
<name>A0A6M0CIL8_9FLAO</name>
<evidence type="ECO:0000256" key="1">
    <source>
        <dbReference type="SAM" id="Phobius"/>
    </source>
</evidence>
<dbReference type="Pfam" id="PF19589">
    <property type="entry name" value="DUF6095"/>
    <property type="match status" value="1"/>
</dbReference>
<dbReference type="EMBL" id="JAABOQ010000001">
    <property type="protein sequence ID" value="NER15804.1"/>
    <property type="molecule type" value="Genomic_DNA"/>
</dbReference>
<keyword evidence="1" id="KW-0472">Membrane</keyword>
<keyword evidence="3" id="KW-1185">Reference proteome</keyword>
<evidence type="ECO:0000313" key="3">
    <source>
        <dbReference type="Proteomes" id="UP000474296"/>
    </source>
</evidence>
<comment type="caution">
    <text evidence="2">The sequence shown here is derived from an EMBL/GenBank/DDBJ whole genome shotgun (WGS) entry which is preliminary data.</text>
</comment>
<dbReference type="AlphaFoldDB" id="A0A6M0CIL8"/>
<accession>A0A6M0CIL8</accession>
<dbReference type="Proteomes" id="UP000474296">
    <property type="component" value="Unassembled WGS sequence"/>
</dbReference>